<feature type="domain" description="Solute-binding protein family 3/N-terminal" evidence="2">
    <location>
        <begin position="20"/>
        <end position="240"/>
    </location>
</feature>
<protein>
    <submittedName>
        <fullName evidence="3">ABC amino acid transporter, periplasmic ligand binding protein</fullName>
    </submittedName>
</protein>
<keyword evidence="1" id="KW-0732">Signal</keyword>
<dbReference type="Proteomes" id="UP000071859">
    <property type="component" value="Unassembled WGS sequence"/>
</dbReference>
<evidence type="ECO:0000259" key="2">
    <source>
        <dbReference type="SMART" id="SM00062"/>
    </source>
</evidence>
<evidence type="ECO:0000313" key="3">
    <source>
        <dbReference type="EMBL" id="SAK82804.1"/>
    </source>
</evidence>
<dbReference type="EMBL" id="FCOX02000021">
    <property type="protein sequence ID" value="SAK82804.1"/>
    <property type="molecule type" value="Genomic_DNA"/>
</dbReference>
<dbReference type="SMART" id="SM00062">
    <property type="entry name" value="PBPb"/>
    <property type="match status" value="1"/>
</dbReference>
<dbReference type="PANTHER" id="PTHR35936:SF17">
    <property type="entry name" value="ARGININE-BINDING EXTRACELLULAR PROTEIN ARTP"/>
    <property type="match status" value="1"/>
</dbReference>
<dbReference type="CDD" id="cd13623">
    <property type="entry name" value="PBP2_AA_hypothetical"/>
    <property type="match status" value="1"/>
</dbReference>
<dbReference type="AlphaFoldDB" id="A0A158CKA5"/>
<sequence length="245" mass="26142">MSMNLALDGKITSAFAPSGTLRVAVNFGNPILASRNEQGSPQGISVEIAERLAAALDTPLRLVPFDAAGKVVTAVGAGDVDVGFFAIDPIRGREIAFTDPYLLIEGNYLVRSESPILSKTEVDREGVRVAVGSGSAYDLFLTRELKSAQIIRGSTSPEVVNTFLREGLDVAAGVRQQLEFDAARLGGLRLIEDSFMVIRQAMGIGKDRGPRAADWLNAFVTQLKQDGTVAAAMRKYRITGASIAD</sequence>
<keyword evidence="4" id="KW-1185">Reference proteome</keyword>
<comment type="caution">
    <text evidence="3">The sequence shown here is derived from an EMBL/GenBank/DDBJ whole genome shotgun (WGS) entry which is preliminary data.</text>
</comment>
<dbReference type="PANTHER" id="PTHR35936">
    <property type="entry name" value="MEMBRANE-BOUND LYTIC MUREIN TRANSGLYCOSYLASE F"/>
    <property type="match status" value="1"/>
</dbReference>
<proteinExistence type="predicted"/>
<dbReference type="Pfam" id="PF00497">
    <property type="entry name" value="SBP_bac_3"/>
    <property type="match status" value="1"/>
</dbReference>
<gene>
    <name evidence="3" type="ORF">AWB78_04051</name>
</gene>
<organism evidence="3 4">
    <name type="scientific">Caballeronia calidae</name>
    <dbReference type="NCBI Taxonomy" id="1777139"/>
    <lineage>
        <taxon>Bacteria</taxon>
        <taxon>Pseudomonadati</taxon>
        <taxon>Pseudomonadota</taxon>
        <taxon>Betaproteobacteria</taxon>
        <taxon>Burkholderiales</taxon>
        <taxon>Burkholderiaceae</taxon>
        <taxon>Caballeronia</taxon>
    </lineage>
</organism>
<dbReference type="SUPFAM" id="SSF53850">
    <property type="entry name" value="Periplasmic binding protein-like II"/>
    <property type="match status" value="1"/>
</dbReference>
<dbReference type="InterPro" id="IPR001638">
    <property type="entry name" value="Solute-binding_3/MltF_N"/>
</dbReference>
<dbReference type="Gene3D" id="3.40.190.10">
    <property type="entry name" value="Periplasmic binding protein-like II"/>
    <property type="match status" value="2"/>
</dbReference>
<accession>A0A158CKA5</accession>
<name>A0A158CKA5_9BURK</name>
<reference evidence="3" key="1">
    <citation type="submission" date="2016-01" db="EMBL/GenBank/DDBJ databases">
        <authorList>
            <person name="Peeters C."/>
        </authorList>
    </citation>
    <scope>NUCLEOTIDE SEQUENCE</scope>
    <source>
        <strain evidence="3">LMG 29321</strain>
    </source>
</reference>
<evidence type="ECO:0000256" key="1">
    <source>
        <dbReference type="ARBA" id="ARBA00022729"/>
    </source>
</evidence>
<evidence type="ECO:0000313" key="4">
    <source>
        <dbReference type="Proteomes" id="UP000071859"/>
    </source>
</evidence>